<dbReference type="InterPro" id="IPR018247">
    <property type="entry name" value="EF_Hand_1_Ca_BS"/>
</dbReference>
<feature type="transmembrane region" description="Helical" evidence="3">
    <location>
        <begin position="1808"/>
        <end position="1830"/>
    </location>
</feature>
<dbReference type="InterPro" id="IPR009460">
    <property type="entry name" value="Ryanrecept_TM4-6"/>
</dbReference>
<evidence type="ECO:0000259" key="4">
    <source>
        <dbReference type="PROSITE" id="PS50222"/>
    </source>
</evidence>
<feature type="region of interest" description="Disordered" evidence="2">
    <location>
        <begin position="1215"/>
        <end position="1239"/>
    </location>
</feature>
<protein>
    <recommendedName>
        <fullName evidence="4">EF-hand domain-containing protein</fullName>
    </recommendedName>
</protein>
<name>A0AAD9KYY2_RIDPI</name>
<dbReference type="GO" id="GO:0042383">
    <property type="term" value="C:sarcolemma"/>
    <property type="evidence" value="ECO:0007669"/>
    <property type="project" value="TreeGrafter"/>
</dbReference>
<dbReference type="Pfam" id="PF08454">
    <property type="entry name" value="RIH_assoc"/>
    <property type="match status" value="1"/>
</dbReference>
<feature type="domain" description="EF-hand" evidence="4">
    <location>
        <begin position="1546"/>
        <end position="1581"/>
    </location>
</feature>
<dbReference type="Gene3D" id="1.10.238.10">
    <property type="entry name" value="EF-hand"/>
    <property type="match status" value="1"/>
</dbReference>
<keyword evidence="6" id="KW-1185">Reference proteome</keyword>
<feature type="region of interest" description="Disordered" evidence="2">
    <location>
        <begin position="1892"/>
        <end position="1966"/>
    </location>
</feature>
<dbReference type="SUPFAM" id="SSF47473">
    <property type="entry name" value="EF-hand"/>
    <property type="match status" value="1"/>
</dbReference>
<dbReference type="PANTHER" id="PTHR46399">
    <property type="entry name" value="B30.2/SPRY DOMAIN-CONTAINING PROTEIN"/>
    <property type="match status" value="1"/>
</dbReference>
<proteinExistence type="predicted"/>
<dbReference type="SMART" id="SM00054">
    <property type="entry name" value="EFh"/>
    <property type="match status" value="2"/>
</dbReference>
<feature type="compositionally biased region" description="Acidic residues" evidence="2">
    <location>
        <begin position="1218"/>
        <end position="1232"/>
    </location>
</feature>
<feature type="region of interest" description="Disordered" evidence="2">
    <location>
        <begin position="956"/>
        <end position="979"/>
    </location>
</feature>
<dbReference type="Pfam" id="PF02026">
    <property type="entry name" value="RyR"/>
    <property type="match status" value="2"/>
</dbReference>
<dbReference type="GO" id="GO:0006941">
    <property type="term" value="P:striated muscle contraction"/>
    <property type="evidence" value="ECO:0007669"/>
    <property type="project" value="TreeGrafter"/>
</dbReference>
<feature type="transmembrane region" description="Helical" evidence="3">
    <location>
        <begin position="2046"/>
        <end position="2069"/>
    </location>
</feature>
<dbReference type="EMBL" id="JAODUO010000451">
    <property type="protein sequence ID" value="KAK2180258.1"/>
    <property type="molecule type" value="Genomic_DNA"/>
</dbReference>
<feature type="transmembrane region" description="Helical" evidence="3">
    <location>
        <begin position="2017"/>
        <end position="2039"/>
    </location>
</feature>
<dbReference type="InterPro" id="IPR011992">
    <property type="entry name" value="EF-hand-dom_pair"/>
</dbReference>
<dbReference type="GO" id="GO:0005509">
    <property type="term" value="F:calcium ion binding"/>
    <property type="evidence" value="ECO:0007669"/>
    <property type="project" value="InterPro"/>
</dbReference>
<dbReference type="GO" id="GO:0034704">
    <property type="term" value="C:calcium channel complex"/>
    <property type="evidence" value="ECO:0007669"/>
    <property type="project" value="TreeGrafter"/>
</dbReference>
<evidence type="ECO:0000313" key="5">
    <source>
        <dbReference type="EMBL" id="KAK2180258.1"/>
    </source>
</evidence>
<feature type="compositionally biased region" description="Polar residues" evidence="2">
    <location>
        <begin position="1916"/>
        <end position="1932"/>
    </location>
</feature>
<keyword evidence="3" id="KW-1133">Transmembrane helix</keyword>
<evidence type="ECO:0000313" key="6">
    <source>
        <dbReference type="Proteomes" id="UP001209878"/>
    </source>
</evidence>
<dbReference type="Pfam" id="PF06459">
    <property type="entry name" value="RR_TM4-6"/>
    <property type="match status" value="1"/>
</dbReference>
<dbReference type="PROSITE" id="PS50222">
    <property type="entry name" value="EF_HAND_2"/>
    <property type="match status" value="2"/>
</dbReference>
<feature type="domain" description="EF-hand" evidence="4">
    <location>
        <begin position="1583"/>
        <end position="1616"/>
    </location>
</feature>
<dbReference type="Proteomes" id="UP001209878">
    <property type="component" value="Unassembled WGS sequence"/>
</dbReference>
<dbReference type="InterPro" id="IPR015925">
    <property type="entry name" value="Ryanodine_IP3_receptor"/>
</dbReference>
<evidence type="ECO:0000256" key="3">
    <source>
        <dbReference type="SAM" id="Phobius"/>
    </source>
</evidence>
<dbReference type="GO" id="GO:0005790">
    <property type="term" value="C:smooth endoplasmic reticulum"/>
    <property type="evidence" value="ECO:0007669"/>
    <property type="project" value="TreeGrafter"/>
</dbReference>
<keyword evidence="3" id="KW-0812">Transmembrane</keyword>
<sequence>MESEVALALNRYLATSVLPLMTDQADFFFDSDHASALLDSLLHTVYRLSKIKSLTKNQRDAVSDFLLAFTSTLRPPMMTSLLRKLVVDVPALTDNTIVALRVLTHHYERCGRYYGNGGWGSHGSATEEERRLTMMLFSGIFDSLAQRAYDPELFSKALPCLSAIGCALSPDYSLSNQDENWIRQYASNMDGTYYPEPVDTSRQLALCVQLDAGWTLAPVYDVTKKLHPMMKSFRLLPDKEKLRYILPAEEAIKAMMMWGSTVEMDPARTASRGQIKRKMSKATLGDFAPQPADLRNVTLTRSVLEMAEHLASNAHDLWAYGKQRELRDIGGGIHPQLVPFDVLTESEKKKNRDRAVELLKFLQMYGFRIMCGDMSAIHARKRQSAMRQSQDSGADSGVGVSSTEKRFAYSLLEKLLEYVDKAALNMKNNKPASRYSRRHSFSTATEDVKFFGKVVLPLVEKYFHAHSDYFITNPNVPPQLAGNASLKEKEMTAILFSKLAMLLRQRITAFGHDVRISVSCLQTLVAGIDARAIVKNSPETVRSSLLPFLNFAADDLAQTVHNLKKGQFSHVKGTITRGATSLDYVHMVLLPVLTSMFDHISHNDFGADLLVGEQQLCCYRILNALYSLGTHSSQFVQRDSIMAELARHRPALGECVASFANAFPVAFLERQYNKYNKNSILYGIDDDKIAAHSLEAKGKASSTCKVMDEVEETVAPLEKIVEEIAELTESGGKYNEAPHVIEVTLPLLCSYLPFWWSQGPDSLSQEEGNPGVTTVTTTMMNTVLGNVLELIRTNIGTLDAPWMNRIATRTQAIILNATPDMLKEHILPVAEKLKDNAKQIEREETEYLQGRRRHAEPGESEYKLQEVAMEKLMTHYQILVRDMYAFYPLLIKYVDLHRSNWLKNSMIETELLYLCVAEVFNLWVKSHIFRKEEQNFVYANEIDNMALIMPSQDKHSVPAVTADPDRLEGKGRKKDTKKRSRMTSLNVACLKRLLPIGLNMFGGREQELVQQAKQRLVLKEMESDVEDFLIASFQTEEKTEDDETYAWQKALYKKIGSRKDSQESSLEFAIERVLAMSKVLFGLHMVEHPPSSMMQAWKKLVSSQRKRAVMACFRMVPLYNLPRHRAINLFLKSYCQRWLLTEEPGTTTLIEDITEAKPEGVVHEESKEEEEKLGPEPLTQLITTFSRSASTEPTSVLSADFLYFSCAIIMGQSCHGTDDDEEEEGGGEEEGDAAASLQEQEMEKQKLLFEQSRLSDRGAAEMVLMYISASKGTFSDMVIATIDLGISILRGGNTDVQAKMLTHLKEKKDVGFFTSVAGLMQQCSVLDLDAFERCKKAEDLGDSGGMSTTNSNLNDASNSLRLFRFLQLLCEGHNLDFQNYLRTQAGNTTTVNIVICTVDFLLRLQESIMDFYWHYSGKETIDIAGVESFVRAIKVAMQVFRSITEYIQGPCAGNQLALAHSRLWDAVGGFLYIFAHMQDKLSRDPEQLDLLREFMKLQKEMMIMLLSMLEGNVVNGPIGKQMVDTLVESSANFEMILKFFDIFLKMKDLTSSEAFMECDTNKDGIITPKELKRALEMQKLYTEEEIEYVMMCVDANQDGRVDFNEFTDRFHNPAKDIGFSVAVLLTNLSEHIPNDPRLERFLEKASCVLDYFETYLGRIEIMGSAGRIERVYFEITQTHIDQWEKPQIKESKRIFLHEAVNEEGDKEKLSVFVNFCEDSIFEMQLANSISAEEQAWNMQQASVIPGTGRGPFGTVMDGVKTGLSSLKDAIWFVLASLSPHNIKEKYRMLRRMTYKELTVGFIKLNFNIAFMLLTFLFNVIWTLVRFVYLLMRGDTHVEKMTPLNAEQLALRGVEHLLPIEGTPREGEGGGTIEAFGVNIIKDSEDGKLKIVSGKKQLSQTGSDEEAVEGDEKAESAQRSGDSSVATPQTESAESAAKPTKSSLNAPVGQEAEGAHEVGGEEAQEPPPKHLNYGKIILSIFARNFFTFKVTALALAFTINFFLLLYRVSLSPSTYINFFLLLYRVSLSPSTYINFFLLLYRVSLSTYINFFLLLCRVSLSTYINFFLLLYRVSLSPSTSTSSCFSAV</sequence>
<dbReference type="GO" id="GO:0006874">
    <property type="term" value="P:intracellular calcium ion homeostasis"/>
    <property type="evidence" value="ECO:0007669"/>
    <property type="project" value="InterPro"/>
</dbReference>
<gene>
    <name evidence="5" type="ORF">NP493_449g01004</name>
</gene>
<dbReference type="PANTHER" id="PTHR46399:SF8">
    <property type="entry name" value="B30.2_SPRY DOMAIN-CONTAINING PROTEIN"/>
    <property type="match status" value="1"/>
</dbReference>
<dbReference type="InterPro" id="IPR002048">
    <property type="entry name" value="EF_hand_dom"/>
</dbReference>
<dbReference type="InterPro" id="IPR013662">
    <property type="entry name" value="RIH_assoc-dom"/>
</dbReference>
<organism evidence="5 6">
    <name type="scientific">Ridgeia piscesae</name>
    <name type="common">Tubeworm</name>
    <dbReference type="NCBI Taxonomy" id="27915"/>
    <lineage>
        <taxon>Eukaryota</taxon>
        <taxon>Metazoa</taxon>
        <taxon>Spiralia</taxon>
        <taxon>Lophotrochozoa</taxon>
        <taxon>Annelida</taxon>
        <taxon>Polychaeta</taxon>
        <taxon>Sedentaria</taxon>
        <taxon>Canalipalpata</taxon>
        <taxon>Sabellida</taxon>
        <taxon>Siboglinidae</taxon>
        <taxon>Ridgeia</taxon>
    </lineage>
</organism>
<evidence type="ECO:0000256" key="2">
    <source>
        <dbReference type="SAM" id="MobiDB-lite"/>
    </source>
</evidence>
<dbReference type="Gene3D" id="1.10.490.160">
    <property type="match status" value="1"/>
</dbReference>
<evidence type="ECO:0000256" key="1">
    <source>
        <dbReference type="ARBA" id="ARBA00022837"/>
    </source>
</evidence>
<dbReference type="GO" id="GO:0033017">
    <property type="term" value="C:sarcoplasmic reticulum membrane"/>
    <property type="evidence" value="ECO:0007669"/>
    <property type="project" value="TreeGrafter"/>
</dbReference>
<keyword evidence="3" id="KW-0472">Membrane</keyword>
<dbReference type="GO" id="GO:0014808">
    <property type="term" value="P:release of sequestered calcium ion into cytosol by sarcoplasmic reticulum"/>
    <property type="evidence" value="ECO:0007669"/>
    <property type="project" value="TreeGrafter"/>
</dbReference>
<keyword evidence="1" id="KW-0106">Calcium</keyword>
<dbReference type="GO" id="GO:0030018">
    <property type="term" value="C:Z disc"/>
    <property type="evidence" value="ECO:0007669"/>
    <property type="project" value="TreeGrafter"/>
</dbReference>
<dbReference type="InterPro" id="IPR003032">
    <property type="entry name" value="Ryanodine_rcpt"/>
</dbReference>
<comment type="caution">
    <text evidence="5">The sequence shown here is derived from an EMBL/GenBank/DDBJ whole genome shotgun (WGS) entry which is preliminary data.</text>
</comment>
<dbReference type="PROSITE" id="PS00018">
    <property type="entry name" value="EF_HAND_1"/>
    <property type="match status" value="2"/>
</dbReference>
<reference evidence="5" key="1">
    <citation type="journal article" date="2023" name="Mol. Biol. Evol.">
        <title>Third-Generation Sequencing Reveals the Adaptive Role of the Epigenome in Three Deep-Sea Polychaetes.</title>
        <authorList>
            <person name="Perez M."/>
            <person name="Aroh O."/>
            <person name="Sun Y."/>
            <person name="Lan Y."/>
            <person name="Juniper S.K."/>
            <person name="Young C.R."/>
            <person name="Angers B."/>
            <person name="Qian P.Y."/>
        </authorList>
    </citation>
    <scope>NUCLEOTIDE SEQUENCE</scope>
    <source>
        <strain evidence="5">R07B-5</strain>
    </source>
</reference>
<dbReference type="CDD" id="cd00051">
    <property type="entry name" value="EFh"/>
    <property type="match status" value="1"/>
</dbReference>
<accession>A0AAD9KYY2</accession>
<feature type="transmembrane region" description="Helical" evidence="3">
    <location>
        <begin position="1984"/>
        <end position="2005"/>
    </location>
</feature>
<dbReference type="Pfam" id="PF13499">
    <property type="entry name" value="EF-hand_7"/>
    <property type="match status" value="1"/>
</dbReference>
<dbReference type="GO" id="GO:0005219">
    <property type="term" value="F:ryanodine-sensitive calcium-release channel activity"/>
    <property type="evidence" value="ECO:0007669"/>
    <property type="project" value="InterPro"/>
</dbReference>